<accession>A0ABN3HBZ6</accession>
<dbReference type="RefSeq" id="WP_344617784.1">
    <property type="nucleotide sequence ID" value="NZ_BAAARV010000078.1"/>
</dbReference>
<evidence type="ECO:0000256" key="8">
    <source>
        <dbReference type="SAM" id="Phobius"/>
    </source>
</evidence>
<reference evidence="9 10" key="1">
    <citation type="journal article" date="2019" name="Int. J. Syst. Evol. Microbiol.">
        <title>The Global Catalogue of Microorganisms (GCM) 10K type strain sequencing project: providing services to taxonomists for standard genome sequencing and annotation.</title>
        <authorList>
            <consortium name="The Broad Institute Genomics Platform"/>
            <consortium name="The Broad Institute Genome Sequencing Center for Infectious Disease"/>
            <person name="Wu L."/>
            <person name="Ma J."/>
        </authorList>
    </citation>
    <scope>NUCLEOTIDE SEQUENCE [LARGE SCALE GENOMIC DNA]</scope>
    <source>
        <strain evidence="9 10">JCM 3272</strain>
    </source>
</reference>
<sequence length="229" mass="23319">MRSILRTDPIARDVMALCAAAVVVGLSFGAIASAAGVPLAQIMVMNAFVYAGGAQFLAVGLAGAGATAVAIIAAGLLLNARHLPFGLAIGNEVLGASRWSRLFGSHVMTDESVAFALAQEDPLRRRRAYWMTGIALFLTWNVAAFVGAVVGSALGDPDTFGIDAAFPAALLALTLPSLKDRASTLVALGGAALALLSTPFLPAGLPVLVALLALVLGRSSKLVPGRRSS</sequence>
<keyword evidence="5 8" id="KW-0812">Transmembrane</keyword>
<evidence type="ECO:0000256" key="4">
    <source>
        <dbReference type="ARBA" id="ARBA00022475"/>
    </source>
</evidence>
<evidence type="ECO:0000313" key="10">
    <source>
        <dbReference type="Proteomes" id="UP001501444"/>
    </source>
</evidence>
<keyword evidence="4" id="KW-1003">Cell membrane</keyword>
<comment type="subcellular location">
    <subcellularLocation>
        <location evidence="1">Cell membrane</location>
        <topology evidence="1">Multi-pass membrane protein</topology>
    </subcellularLocation>
</comment>
<keyword evidence="6 8" id="KW-1133">Transmembrane helix</keyword>
<organism evidence="9 10">
    <name type="scientific">Dactylosporangium salmoneum</name>
    <dbReference type="NCBI Taxonomy" id="53361"/>
    <lineage>
        <taxon>Bacteria</taxon>
        <taxon>Bacillati</taxon>
        <taxon>Actinomycetota</taxon>
        <taxon>Actinomycetes</taxon>
        <taxon>Micromonosporales</taxon>
        <taxon>Micromonosporaceae</taxon>
        <taxon>Dactylosporangium</taxon>
    </lineage>
</organism>
<evidence type="ECO:0000256" key="1">
    <source>
        <dbReference type="ARBA" id="ARBA00004651"/>
    </source>
</evidence>
<feature type="transmembrane region" description="Helical" evidence="8">
    <location>
        <begin position="58"/>
        <end position="78"/>
    </location>
</feature>
<dbReference type="EMBL" id="BAAARV010000078">
    <property type="protein sequence ID" value="GAA2375563.1"/>
    <property type="molecule type" value="Genomic_DNA"/>
</dbReference>
<evidence type="ECO:0000256" key="6">
    <source>
        <dbReference type="ARBA" id="ARBA00022989"/>
    </source>
</evidence>
<evidence type="ECO:0000256" key="7">
    <source>
        <dbReference type="ARBA" id="ARBA00023136"/>
    </source>
</evidence>
<dbReference type="PANTHER" id="PTHR34979">
    <property type="entry name" value="INNER MEMBRANE PROTEIN YGAZ"/>
    <property type="match status" value="1"/>
</dbReference>
<feature type="transmembrane region" description="Helical" evidence="8">
    <location>
        <begin position="185"/>
        <end position="216"/>
    </location>
</feature>
<protein>
    <submittedName>
        <fullName evidence="9">AzlC family ABC transporter permease</fullName>
    </submittedName>
</protein>
<keyword evidence="10" id="KW-1185">Reference proteome</keyword>
<dbReference type="InterPro" id="IPR011606">
    <property type="entry name" value="Brnchd-chn_aa_trnsp_permease"/>
</dbReference>
<keyword evidence="7 8" id="KW-0472">Membrane</keyword>
<keyword evidence="3" id="KW-0813">Transport</keyword>
<proteinExistence type="inferred from homology"/>
<evidence type="ECO:0000256" key="2">
    <source>
        <dbReference type="ARBA" id="ARBA00010735"/>
    </source>
</evidence>
<name>A0ABN3HBZ6_9ACTN</name>
<dbReference type="Pfam" id="PF03591">
    <property type="entry name" value="AzlC"/>
    <property type="match status" value="1"/>
</dbReference>
<evidence type="ECO:0000313" key="9">
    <source>
        <dbReference type="EMBL" id="GAA2375563.1"/>
    </source>
</evidence>
<comment type="similarity">
    <text evidence="2">Belongs to the AzlC family.</text>
</comment>
<gene>
    <name evidence="9" type="ORF">GCM10010170_079250</name>
</gene>
<dbReference type="Proteomes" id="UP001501444">
    <property type="component" value="Unassembled WGS sequence"/>
</dbReference>
<dbReference type="PANTHER" id="PTHR34979:SF1">
    <property type="entry name" value="INNER MEMBRANE PROTEIN YGAZ"/>
    <property type="match status" value="1"/>
</dbReference>
<evidence type="ECO:0000256" key="3">
    <source>
        <dbReference type="ARBA" id="ARBA00022448"/>
    </source>
</evidence>
<feature type="transmembrane region" description="Helical" evidence="8">
    <location>
        <begin position="128"/>
        <end position="154"/>
    </location>
</feature>
<evidence type="ECO:0000256" key="5">
    <source>
        <dbReference type="ARBA" id="ARBA00022692"/>
    </source>
</evidence>
<comment type="caution">
    <text evidence="9">The sequence shown here is derived from an EMBL/GenBank/DDBJ whole genome shotgun (WGS) entry which is preliminary data.</text>
</comment>